<evidence type="ECO:0000256" key="1">
    <source>
        <dbReference type="SAM" id="Phobius"/>
    </source>
</evidence>
<dbReference type="EMBL" id="JARBDR010000337">
    <property type="protein sequence ID" value="KAJ8315314.1"/>
    <property type="molecule type" value="Genomic_DNA"/>
</dbReference>
<accession>A0ABQ9FDD1</accession>
<keyword evidence="1" id="KW-1133">Transmembrane helix</keyword>
<keyword evidence="1" id="KW-0812">Transmembrane</keyword>
<organism evidence="2 3">
    <name type="scientific">Tegillarca granosa</name>
    <name type="common">Malaysian cockle</name>
    <name type="synonym">Anadara granosa</name>
    <dbReference type="NCBI Taxonomy" id="220873"/>
    <lineage>
        <taxon>Eukaryota</taxon>
        <taxon>Metazoa</taxon>
        <taxon>Spiralia</taxon>
        <taxon>Lophotrochozoa</taxon>
        <taxon>Mollusca</taxon>
        <taxon>Bivalvia</taxon>
        <taxon>Autobranchia</taxon>
        <taxon>Pteriomorphia</taxon>
        <taxon>Arcoida</taxon>
        <taxon>Arcoidea</taxon>
        <taxon>Arcidae</taxon>
        <taxon>Tegillarca</taxon>
    </lineage>
</organism>
<evidence type="ECO:0000313" key="2">
    <source>
        <dbReference type="EMBL" id="KAJ8315314.1"/>
    </source>
</evidence>
<protein>
    <submittedName>
        <fullName evidence="2">Uncharacterized protein</fullName>
    </submittedName>
</protein>
<keyword evidence="1" id="KW-0472">Membrane</keyword>
<proteinExistence type="predicted"/>
<name>A0ABQ9FDD1_TEGGR</name>
<sequence length="223" mass="25156">MTGLRTGDTDVRSLEKLLDMIIMGYIPDKTSIPALQDVQRTRGSGGIWRHFPFMYDKRRINKILFVASATEPVPRELIDIVKRVAQPDGSAKNLNPRYIPIFGLMTKSDLVDWNDPDVQQRQRDFLDCLGIDEIASFSRWENNPSGEYTTGVLYFLDKLLAPDVRYVFDQVSYPTILIGRVYERPILVVYFIALSILGVGLGALAFNQFDTAASAVASMKSKL</sequence>
<reference evidence="2 3" key="1">
    <citation type="submission" date="2022-12" db="EMBL/GenBank/DDBJ databases">
        <title>Chromosome-level genome of Tegillarca granosa.</title>
        <authorList>
            <person name="Kim J."/>
        </authorList>
    </citation>
    <scope>NUCLEOTIDE SEQUENCE [LARGE SCALE GENOMIC DNA]</scope>
    <source>
        <strain evidence="2">Teg-2019</strain>
        <tissue evidence="2">Adductor muscle</tissue>
    </source>
</reference>
<comment type="caution">
    <text evidence="2">The sequence shown here is derived from an EMBL/GenBank/DDBJ whole genome shotgun (WGS) entry which is preliminary data.</text>
</comment>
<evidence type="ECO:0000313" key="3">
    <source>
        <dbReference type="Proteomes" id="UP001217089"/>
    </source>
</evidence>
<feature type="transmembrane region" description="Helical" evidence="1">
    <location>
        <begin position="187"/>
        <end position="206"/>
    </location>
</feature>
<dbReference type="Proteomes" id="UP001217089">
    <property type="component" value="Unassembled WGS sequence"/>
</dbReference>
<keyword evidence="3" id="KW-1185">Reference proteome</keyword>
<gene>
    <name evidence="2" type="ORF">KUTeg_007464</name>
</gene>